<feature type="chain" id="PRO_5018195656" description="DUF3888 domain-containing protein" evidence="1">
    <location>
        <begin position="29"/>
        <end position="196"/>
    </location>
</feature>
<feature type="signal peptide" evidence="1">
    <location>
        <begin position="1"/>
        <end position="28"/>
    </location>
</feature>
<dbReference type="Proteomes" id="UP000282028">
    <property type="component" value="Unassembled WGS sequence"/>
</dbReference>
<gene>
    <name evidence="2" type="ORF">EDM52_16415</name>
</gene>
<dbReference type="EMBL" id="RHHR01000030">
    <property type="protein sequence ID" value="RNB70861.1"/>
    <property type="molecule type" value="Genomic_DNA"/>
</dbReference>
<keyword evidence="3" id="KW-1185">Reference proteome</keyword>
<evidence type="ECO:0000313" key="2">
    <source>
        <dbReference type="EMBL" id="RNB70861.1"/>
    </source>
</evidence>
<evidence type="ECO:0008006" key="4">
    <source>
        <dbReference type="Google" id="ProtNLM"/>
    </source>
</evidence>
<organism evidence="2 3">
    <name type="scientific">Brevibacillus invocatus</name>
    <dbReference type="NCBI Taxonomy" id="173959"/>
    <lineage>
        <taxon>Bacteria</taxon>
        <taxon>Bacillati</taxon>
        <taxon>Bacillota</taxon>
        <taxon>Bacilli</taxon>
        <taxon>Bacillales</taxon>
        <taxon>Paenibacillaceae</taxon>
        <taxon>Brevibacillus</taxon>
    </lineage>
</organism>
<evidence type="ECO:0000256" key="1">
    <source>
        <dbReference type="SAM" id="SignalP"/>
    </source>
</evidence>
<keyword evidence="1" id="KW-0732">Signal</keyword>
<reference evidence="2 3" key="1">
    <citation type="submission" date="2018-10" db="EMBL/GenBank/DDBJ databases">
        <title>Phylogenomics of Brevibacillus.</title>
        <authorList>
            <person name="Dunlap C."/>
        </authorList>
    </citation>
    <scope>NUCLEOTIDE SEQUENCE [LARGE SCALE GENOMIC DNA]</scope>
    <source>
        <strain evidence="2 3">JCM 12215</strain>
    </source>
</reference>
<name>A0A3M8C5G0_9BACL</name>
<sequence length="196" mass="22055">MKKTTVLLVVTMLFALLGISFTSTQSQAKEITDPDINQIILSSLKDTYHKGKPLYDSTPIKPSGDVKNVKILKMVNNKSFVHVLYSFELNGKSKYGLCDITVDNWRVSRNKTVTPSSKPLQIMTFHSSKYSDVIGFVKESETVKTIRITYEDGIMESIDVSDTYIIYYPKHKHADLKIVEAVDESGGSIKIYPIHA</sequence>
<dbReference type="AlphaFoldDB" id="A0A3M8C5G0"/>
<accession>A0A3M8C5G0</accession>
<comment type="caution">
    <text evidence="2">The sequence shown here is derived from an EMBL/GenBank/DDBJ whole genome shotgun (WGS) entry which is preliminary data.</text>
</comment>
<evidence type="ECO:0000313" key="3">
    <source>
        <dbReference type="Proteomes" id="UP000282028"/>
    </source>
</evidence>
<protein>
    <recommendedName>
        <fullName evidence="4">DUF3888 domain-containing protein</fullName>
    </recommendedName>
</protein>
<proteinExistence type="predicted"/>
<dbReference type="RefSeq" id="WP_122910060.1">
    <property type="nucleotide sequence ID" value="NZ_CBCSBE010000043.1"/>
</dbReference>